<gene>
    <name evidence="2" type="ORF">ACFSJH_03090</name>
</gene>
<keyword evidence="1" id="KW-0472">Membrane</keyword>
<protein>
    <recommendedName>
        <fullName evidence="4">DUF2140 family protein</fullName>
    </recommendedName>
</protein>
<keyword evidence="3" id="KW-1185">Reference proteome</keyword>
<reference evidence="3" key="1">
    <citation type="journal article" date="2019" name="Int. J. Syst. Evol. Microbiol.">
        <title>The Global Catalogue of Microorganisms (GCM) 10K type strain sequencing project: providing services to taxonomists for standard genome sequencing and annotation.</title>
        <authorList>
            <consortium name="The Broad Institute Genomics Platform"/>
            <consortium name="The Broad Institute Genome Sequencing Center for Infectious Disease"/>
            <person name="Wu L."/>
            <person name="Ma J."/>
        </authorList>
    </citation>
    <scope>NUCLEOTIDE SEQUENCE [LARGE SCALE GENOMIC DNA]</scope>
    <source>
        <strain evidence="3">GH52</strain>
    </source>
</reference>
<name>A0ABW4YGZ6_9BACL</name>
<dbReference type="Proteomes" id="UP001597362">
    <property type="component" value="Unassembled WGS sequence"/>
</dbReference>
<comment type="caution">
    <text evidence="2">The sequence shown here is derived from an EMBL/GenBank/DDBJ whole genome shotgun (WGS) entry which is preliminary data.</text>
</comment>
<dbReference type="RefSeq" id="WP_377769750.1">
    <property type="nucleotide sequence ID" value="NZ_JBHUHO010000008.1"/>
</dbReference>
<feature type="transmembrane region" description="Helical" evidence="1">
    <location>
        <begin position="12"/>
        <end position="34"/>
    </location>
</feature>
<evidence type="ECO:0008006" key="4">
    <source>
        <dbReference type="Google" id="ProtNLM"/>
    </source>
</evidence>
<evidence type="ECO:0000313" key="3">
    <source>
        <dbReference type="Proteomes" id="UP001597362"/>
    </source>
</evidence>
<organism evidence="2 3">
    <name type="scientific">Paenibacillus yanchengensis</name>
    <dbReference type="NCBI Taxonomy" id="2035833"/>
    <lineage>
        <taxon>Bacteria</taxon>
        <taxon>Bacillati</taxon>
        <taxon>Bacillota</taxon>
        <taxon>Bacilli</taxon>
        <taxon>Bacillales</taxon>
        <taxon>Paenibacillaceae</taxon>
        <taxon>Paenibacillus</taxon>
    </lineage>
</organism>
<accession>A0ABW4YGZ6</accession>
<evidence type="ECO:0000256" key="1">
    <source>
        <dbReference type="SAM" id="Phobius"/>
    </source>
</evidence>
<dbReference type="EMBL" id="JBHUHO010000008">
    <property type="protein sequence ID" value="MFD2114733.1"/>
    <property type="molecule type" value="Genomic_DNA"/>
</dbReference>
<sequence>MSKIPKKTSRKGIIRVVSSCSVLVIIIILFLYYIKPATVLHLQYESVPLSTKIWDSVEQGKLQIEFTETEINHLLKKYIKAEINEYTRILGADFKLVDQGIHAILHLQFFERIDAHVEAKLSVQWTEPYLQIQPQSLQLKQIPLPPWIIKSMVFPIELPFLDIIFLKDFMITTDRLTLQFGLRLPQWLSD</sequence>
<evidence type="ECO:0000313" key="2">
    <source>
        <dbReference type="EMBL" id="MFD2114733.1"/>
    </source>
</evidence>
<keyword evidence="1" id="KW-1133">Transmembrane helix</keyword>
<proteinExistence type="predicted"/>
<keyword evidence="1" id="KW-0812">Transmembrane</keyword>